<protein>
    <submittedName>
        <fullName evidence="2">Uncharacterized protein</fullName>
    </submittedName>
</protein>
<evidence type="ECO:0000313" key="2">
    <source>
        <dbReference type="EMBL" id="MBH5144222.1"/>
    </source>
</evidence>
<feature type="transmembrane region" description="Helical" evidence="1">
    <location>
        <begin position="21"/>
        <end position="39"/>
    </location>
</feature>
<keyword evidence="1" id="KW-0812">Transmembrane</keyword>
<keyword evidence="1" id="KW-1133">Transmembrane helix</keyword>
<dbReference type="AlphaFoldDB" id="A0A8I0ZZF3"/>
<keyword evidence="1" id="KW-0472">Membrane</keyword>
<dbReference type="Proteomes" id="UP000627573">
    <property type="component" value="Unassembled WGS sequence"/>
</dbReference>
<dbReference type="EMBL" id="JAECSB010000057">
    <property type="protein sequence ID" value="MBH5144222.1"/>
    <property type="molecule type" value="Genomic_DNA"/>
</dbReference>
<proteinExistence type="predicted"/>
<gene>
    <name evidence="2" type="ORF">I3517_16520</name>
</gene>
<organism evidence="2 3">
    <name type="scientific">Rhodococcus erythropolis</name>
    <name type="common">Arthrobacter picolinophilus</name>
    <dbReference type="NCBI Taxonomy" id="1833"/>
    <lineage>
        <taxon>Bacteria</taxon>
        <taxon>Bacillati</taxon>
        <taxon>Actinomycetota</taxon>
        <taxon>Actinomycetes</taxon>
        <taxon>Mycobacteriales</taxon>
        <taxon>Nocardiaceae</taxon>
        <taxon>Rhodococcus</taxon>
        <taxon>Rhodococcus erythropolis group</taxon>
    </lineage>
</organism>
<feature type="transmembrane region" description="Helical" evidence="1">
    <location>
        <begin position="45"/>
        <end position="62"/>
    </location>
</feature>
<evidence type="ECO:0000313" key="3">
    <source>
        <dbReference type="Proteomes" id="UP000627573"/>
    </source>
</evidence>
<reference evidence="2 3" key="1">
    <citation type="submission" date="2020-12" db="EMBL/GenBank/DDBJ databases">
        <title>Draft genome sequence of furan degrading bacterial strain FUR100.</title>
        <authorList>
            <person name="Woiski C."/>
        </authorList>
    </citation>
    <scope>NUCLEOTIDE SEQUENCE [LARGE SCALE GENOMIC DNA]</scope>
    <source>
        <strain evidence="2 3">FUR100</strain>
    </source>
</reference>
<keyword evidence="3" id="KW-1185">Reference proteome</keyword>
<evidence type="ECO:0000256" key="1">
    <source>
        <dbReference type="SAM" id="Phobius"/>
    </source>
</evidence>
<accession>A0A8I0ZZF3</accession>
<comment type="caution">
    <text evidence="2">The sequence shown here is derived from an EMBL/GenBank/DDBJ whole genome shotgun (WGS) entry which is preliminary data.</text>
</comment>
<name>A0A8I0ZZF3_RHOER</name>
<dbReference type="RefSeq" id="WP_149357594.1">
    <property type="nucleotide sequence ID" value="NZ_JAECSB010000057.1"/>
</dbReference>
<sequence>MTDNEPARVTRPITLEPLARTASGLLGLASSVAGGYSVFANTNQAGSTALLLIGGLFLLMMLTGRVPERIGKDGIVHDRDVVDTFASRESITQLMESESEVVREAVAETYLRNREEFSQWISGMIANESGDATVHAPPARGSAASYSPRILPSDMNLLLAREINLAQKIEKLLTAEFGAEAVDREPRSGFGIRRFRPDAVVTLPTGKRIAVEAKVGPPQMNILIKTAAAAKDAGLDGLVVVNEAGLEVPSASFEGGRIVAVKTDDTRILPESAEAVANAIKRYG</sequence>